<organism evidence="2 3">
    <name type="scientific">Mogibacterium pumilum</name>
    <dbReference type="NCBI Taxonomy" id="86332"/>
    <lineage>
        <taxon>Bacteria</taxon>
        <taxon>Bacillati</taxon>
        <taxon>Bacillota</taxon>
        <taxon>Clostridia</taxon>
        <taxon>Peptostreptococcales</taxon>
        <taxon>Anaerovoracaceae</taxon>
        <taxon>Mogibacterium</taxon>
    </lineage>
</organism>
<dbReference type="Proteomes" id="UP000214689">
    <property type="component" value="Chromosome"/>
</dbReference>
<keyword evidence="3" id="KW-1185">Reference proteome</keyword>
<keyword evidence="1" id="KW-0472">Membrane</keyword>
<name>A0A223AUB9_9FIRM</name>
<evidence type="ECO:0000256" key="1">
    <source>
        <dbReference type="SAM" id="Phobius"/>
    </source>
</evidence>
<dbReference type="EMBL" id="CP016199">
    <property type="protein sequence ID" value="ASS38529.1"/>
    <property type="molecule type" value="Genomic_DNA"/>
</dbReference>
<evidence type="ECO:0000313" key="3">
    <source>
        <dbReference type="Proteomes" id="UP000214689"/>
    </source>
</evidence>
<sequence>MLIDHANKALLYPNLTGGKINILSDVFDILGRIAFPIFAFLLVEGYFRTRNKWKYLGSLLLFGLISEVPFDMFATAEYYDKNWNNVMFTLALMLVTIWVIDVLKEKMTSVHKFFWFLASIPVLIAGIGLSMYFSVDYDYHGILIAYFFYLFHGRELLAIPFCFASMFKEPWALLGYGLVLTYNGKRGKQYKLVNYLFYPVHLLILGIIRMKFGI</sequence>
<accession>A0A223AUB9</accession>
<feature type="transmembrane region" description="Helical" evidence="1">
    <location>
        <begin position="192"/>
        <end position="212"/>
    </location>
</feature>
<feature type="transmembrane region" description="Helical" evidence="1">
    <location>
        <begin position="86"/>
        <end position="103"/>
    </location>
</feature>
<gene>
    <name evidence="2" type="ORF">AXF17_04940</name>
</gene>
<feature type="transmembrane region" description="Helical" evidence="1">
    <location>
        <begin position="20"/>
        <end position="43"/>
    </location>
</feature>
<feature type="transmembrane region" description="Helical" evidence="1">
    <location>
        <begin position="55"/>
        <end position="74"/>
    </location>
</feature>
<evidence type="ECO:0000313" key="2">
    <source>
        <dbReference type="EMBL" id="ASS38529.1"/>
    </source>
</evidence>
<protein>
    <submittedName>
        <fullName evidence="2">Conjugal transfer protein TraX</fullName>
    </submittedName>
</protein>
<proteinExistence type="predicted"/>
<dbReference type="Pfam" id="PF05857">
    <property type="entry name" value="TraX"/>
    <property type="match status" value="1"/>
</dbReference>
<dbReference type="AlphaFoldDB" id="A0A223AUB9"/>
<feature type="transmembrane region" description="Helical" evidence="1">
    <location>
        <begin position="115"/>
        <end position="135"/>
    </location>
</feature>
<keyword evidence="1" id="KW-0812">Transmembrane</keyword>
<reference evidence="3" key="1">
    <citation type="submission" date="2016-05" db="EMBL/GenBank/DDBJ databases">
        <authorList>
            <person name="Holder M.E."/>
            <person name="Ajami N.J."/>
            <person name="Petrosino J.F."/>
        </authorList>
    </citation>
    <scope>NUCLEOTIDE SEQUENCE [LARGE SCALE GENOMIC DNA]</scope>
    <source>
        <strain evidence="3">ATCC 700696</strain>
    </source>
</reference>
<keyword evidence="1" id="KW-1133">Transmembrane helix</keyword>
<dbReference type="InterPro" id="IPR008875">
    <property type="entry name" value="TraX"/>
</dbReference>